<dbReference type="OrthoDB" id="8369756at2"/>
<accession>A0A512JCQ2</accession>
<evidence type="ECO:0000313" key="2">
    <source>
        <dbReference type="EMBL" id="GLS62917.1"/>
    </source>
</evidence>
<comment type="caution">
    <text evidence="1">The sequence shown here is derived from an EMBL/GenBank/DDBJ whole genome shotgun (WGS) entry which is preliminary data.</text>
</comment>
<dbReference type="EMBL" id="BSPK01000018">
    <property type="protein sequence ID" value="GLS62917.1"/>
    <property type="molecule type" value="Genomic_DNA"/>
</dbReference>
<gene>
    <name evidence="2" type="ORF">GCM10007888_12980</name>
    <name evidence="1" type="ORF">MOX02_57660</name>
</gene>
<name>A0A512JCQ2_9HYPH</name>
<dbReference type="AlphaFoldDB" id="A0A512JCQ2"/>
<reference evidence="1 3" key="3">
    <citation type="submission" date="2019-07" db="EMBL/GenBank/DDBJ databases">
        <title>Whole genome shotgun sequence of Methylobacterium oxalidis NBRC 107715.</title>
        <authorList>
            <person name="Hosoyama A."/>
            <person name="Uohara A."/>
            <person name="Ohji S."/>
            <person name="Ichikawa N."/>
        </authorList>
    </citation>
    <scope>NUCLEOTIDE SEQUENCE [LARGE SCALE GENOMIC DNA]</scope>
    <source>
        <strain evidence="1 3">NBRC 107715</strain>
    </source>
</reference>
<dbReference type="EMBL" id="BJZU01000178">
    <property type="protein sequence ID" value="GEP07728.1"/>
    <property type="molecule type" value="Genomic_DNA"/>
</dbReference>
<dbReference type="Proteomes" id="UP001156856">
    <property type="component" value="Unassembled WGS sequence"/>
</dbReference>
<evidence type="ECO:0000313" key="3">
    <source>
        <dbReference type="Proteomes" id="UP000321960"/>
    </source>
</evidence>
<reference evidence="2" key="4">
    <citation type="submission" date="2023-01" db="EMBL/GenBank/DDBJ databases">
        <title>Draft genome sequence of Methylobacterium oxalidis strain NBRC 107715.</title>
        <authorList>
            <person name="Sun Q."/>
            <person name="Mori K."/>
        </authorList>
    </citation>
    <scope>NUCLEOTIDE SEQUENCE</scope>
    <source>
        <strain evidence="2">NBRC 107715</strain>
    </source>
</reference>
<sequence length="117" mass="13014">MATMIIRDDVLWARHIEGDPDLARRIRALPADDAIVLRIEGRPVRFRKMRDGRDGRPTAGVRPDPAFAEFWKALQARRGAMITVEPEAGAVDPYLLSLSATLSEWNSPEDAAAYDGL</sequence>
<protein>
    <submittedName>
        <fullName evidence="1">Uncharacterized protein</fullName>
    </submittedName>
</protein>
<proteinExistence type="predicted"/>
<reference evidence="4" key="2">
    <citation type="journal article" date="2019" name="Int. J. Syst. Evol. Microbiol.">
        <title>The Global Catalogue of Microorganisms (GCM) 10K type strain sequencing project: providing services to taxonomists for standard genome sequencing and annotation.</title>
        <authorList>
            <consortium name="The Broad Institute Genomics Platform"/>
            <consortium name="The Broad Institute Genome Sequencing Center for Infectious Disease"/>
            <person name="Wu L."/>
            <person name="Ma J."/>
        </authorList>
    </citation>
    <scope>NUCLEOTIDE SEQUENCE [LARGE SCALE GENOMIC DNA]</scope>
    <source>
        <strain evidence="4">NBRC 107715</strain>
    </source>
</reference>
<evidence type="ECO:0000313" key="1">
    <source>
        <dbReference type="EMBL" id="GEP07728.1"/>
    </source>
</evidence>
<evidence type="ECO:0000313" key="4">
    <source>
        <dbReference type="Proteomes" id="UP001156856"/>
    </source>
</evidence>
<keyword evidence="4" id="KW-1185">Reference proteome</keyword>
<organism evidence="1 3">
    <name type="scientific">Methylobacterium oxalidis</name>
    <dbReference type="NCBI Taxonomy" id="944322"/>
    <lineage>
        <taxon>Bacteria</taxon>
        <taxon>Pseudomonadati</taxon>
        <taxon>Pseudomonadota</taxon>
        <taxon>Alphaproteobacteria</taxon>
        <taxon>Hyphomicrobiales</taxon>
        <taxon>Methylobacteriaceae</taxon>
        <taxon>Methylobacterium</taxon>
    </lineage>
</organism>
<dbReference type="RefSeq" id="WP_147029139.1">
    <property type="nucleotide sequence ID" value="NZ_BJZU01000178.1"/>
</dbReference>
<dbReference type="Proteomes" id="UP000321960">
    <property type="component" value="Unassembled WGS sequence"/>
</dbReference>
<reference evidence="2" key="1">
    <citation type="journal article" date="2014" name="Int. J. Syst. Evol. Microbiol.">
        <title>Complete genome of a new Firmicutes species belonging to the dominant human colonic microbiota ('Ruminococcus bicirculans') reveals two chromosomes and a selective capacity to utilize plant glucans.</title>
        <authorList>
            <consortium name="NISC Comparative Sequencing Program"/>
            <person name="Wegmann U."/>
            <person name="Louis P."/>
            <person name="Goesmann A."/>
            <person name="Henrissat B."/>
            <person name="Duncan S.H."/>
            <person name="Flint H.J."/>
        </authorList>
    </citation>
    <scope>NUCLEOTIDE SEQUENCE</scope>
    <source>
        <strain evidence="2">NBRC 107715</strain>
    </source>
</reference>